<feature type="coiled-coil region" evidence="4">
    <location>
        <begin position="736"/>
        <end position="777"/>
    </location>
</feature>
<dbReference type="SUPFAM" id="SSF57997">
    <property type="entry name" value="Tropomyosin"/>
    <property type="match status" value="1"/>
</dbReference>
<dbReference type="CDD" id="cd00200">
    <property type="entry name" value="WD40"/>
    <property type="match status" value="1"/>
</dbReference>
<evidence type="ECO:0000256" key="2">
    <source>
        <dbReference type="ARBA" id="ARBA00022737"/>
    </source>
</evidence>
<evidence type="ECO:0000256" key="4">
    <source>
        <dbReference type="SAM" id="Coils"/>
    </source>
</evidence>
<proteinExistence type="predicted"/>
<dbReference type="PROSITE" id="PS00678">
    <property type="entry name" value="WD_REPEATS_1"/>
    <property type="match status" value="1"/>
</dbReference>
<dbReference type="Gene3D" id="2.130.10.10">
    <property type="entry name" value="YVTN repeat-like/Quinoprotein amine dehydrogenase"/>
    <property type="match status" value="2"/>
</dbReference>
<dbReference type="GO" id="GO:0009055">
    <property type="term" value="F:electron transfer activity"/>
    <property type="evidence" value="ECO:0007669"/>
    <property type="project" value="InterPro"/>
</dbReference>
<organism evidence="7 8">
    <name type="scientific">Mariniblastus fucicola</name>
    <dbReference type="NCBI Taxonomy" id="980251"/>
    <lineage>
        <taxon>Bacteria</taxon>
        <taxon>Pseudomonadati</taxon>
        <taxon>Planctomycetota</taxon>
        <taxon>Planctomycetia</taxon>
        <taxon>Pirellulales</taxon>
        <taxon>Pirellulaceae</taxon>
        <taxon>Mariniblastus</taxon>
    </lineage>
</organism>
<dbReference type="GO" id="GO:0020037">
    <property type="term" value="F:heme binding"/>
    <property type="evidence" value="ECO:0007669"/>
    <property type="project" value="InterPro"/>
</dbReference>
<evidence type="ECO:0000256" key="3">
    <source>
        <dbReference type="PROSITE-ProRule" id="PRU00221"/>
    </source>
</evidence>
<dbReference type="EMBL" id="CP042912">
    <property type="protein sequence ID" value="QEG21653.1"/>
    <property type="molecule type" value="Genomic_DNA"/>
</dbReference>
<dbReference type="InterPro" id="IPR001680">
    <property type="entry name" value="WD40_rpt"/>
</dbReference>
<dbReference type="InterPro" id="IPR036909">
    <property type="entry name" value="Cyt_c-like_dom_sf"/>
</dbReference>
<dbReference type="PANTHER" id="PTHR19848">
    <property type="entry name" value="WD40 REPEAT PROTEIN"/>
    <property type="match status" value="1"/>
</dbReference>
<dbReference type="Proteomes" id="UP000322214">
    <property type="component" value="Chromosome"/>
</dbReference>
<gene>
    <name evidence="7" type="primary">smc_5</name>
    <name evidence="7" type="ORF">MFFC18_15110</name>
</gene>
<feature type="repeat" description="WD" evidence="3">
    <location>
        <begin position="323"/>
        <end position="364"/>
    </location>
</feature>
<keyword evidence="8" id="KW-1185">Reference proteome</keyword>
<feature type="region of interest" description="Disordered" evidence="5">
    <location>
        <begin position="1"/>
        <end position="25"/>
    </location>
</feature>
<evidence type="ECO:0000256" key="1">
    <source>
        <dbReference type="ARBA" id="ARBA00022574"/>
    </source>
</evidence>
<feature type="repeat" description="WD" evidence="3">
    <location>
        <begin position="407"/>
        <end position="438"/>
    </location>
</feature>
<evidence type="ECO:0000259" key="6">
    <source>
        <dbReference type="Pfam" id="PF07635"/>
    </source>
</evidence>
<dbReference type="InterPro" id="IPR011429">
    <property type="entry name" value="Cyt_c_Planctomycete-type"/>
</dbReference>
<evidence type="ECO:0000256" key="5">
    <source>
        <dbReference type="SAM" id="MobiDB-lite"/>
    </source>
</evidence>
<dbReference type="InterPro" id="IPR036322">
    <property type="entry name" value="WD40_repeat_dom_sf"/>
</dbReference>
<protein>
    <submittedName>
        <fullName evidence="7">Chromosome partition protein Smc</fullName>
    </submittedName>
</protein>
<dbReference type="PROSITE" id="PS50082">
    <property type="entry name" value="WD_REPEATS_2"/>
    <property type="match status" value="3"/>
</dbReference>
<dbReference type="Pfam" id="PF00400">
    <property type="entry name" value="WD40"/>
    <property type="match status" value="4"/>
</dbReference>
<feature type="repeat" description="WD" evidence="3">
    <location>
        <begin position="365"/>
        <end position="406"/>
    </location>
</feature>
<dbReference type="InterPro" id="IPR015943">
    <property type="entry name" value="WD40/YVTN_repeat-like_dom_sf"/>
</dbReference>
<sequence length="777" mass="83654" precursor="true">MMNSMTTQYENSTAKGKQWTFGSHPRPPFGSRQRLSSLACVSCLCALLATTLHAQEKPAAKVTFDDHAKPVLMQRCSTCHNGERKEGDLDVTNFTNLMIGGGSGEVIEPGSADDSYLFNLVTHEDSPEMPPGGDKIPDPQIEILRKWIDGGALENSGSVAKKRKPKTDYSAVSAGDKRPEVEPVPSRLPLVPQLVAPRPSTVHSLATNPWSPYIAMSSPQQVLIYRTNDLGLRGVIPFPEGQPESIRFSRNGSLLLIGGGKPGANGKVLVWDAVKGRRVAVVGDELDSVLASDINPSQTLIALGGPKKIVRVYGIDGELVYELNKHTEWITALQFSPDGKFLVTGDRNGGVHAWEADTGNEVLTLGGHKKAITAIDWRIDGKLVVTASEDGTVRVWDGANGKQIKSWTGCSAGVTSASFTRDGLVVTGGRDRLVRVWDQNGKQLHQYEAMPDQVTSVAYCSETNRVIAGDWTGKINVWEKANPKPIGTLNCNPPTIESRIAAVTRQLQSAEAALKPLNEQAATLDSQIAAMKADNDAEVASRTATDMALKSVMEKLANADQLLKTTVGQQEAWKKELTGKEKAAPQLDASIASAKSALASLGDDAEIKDTIAKLEARKATLAQRIGVLKTQVQQVATKQETAKAQIATLSVERDNSQKQLVSLNASIAAREMEIGKANDQRVKLQAALDKAKADVEQPKGALAFWNGELQFAKVLADLESTLITAEADENAKLDEVDAAKEKLAAAQAVVHQAEQKRAESAKQIDSIEQQIETLKAN</sequence>
<evidence type="ECO:0000313" key="7">
    <source>
        <dbReference type="EMBL" id="QEG21653.1"/>
    </source>
</evidence>
<evidence type="ECO:0000313" key="8">
    <source>
        <dbReference type="Proteomes" id="UP000322214"/>
    </source>
</evidence>
<name>A0A5B9PFI8_9BACT</name>
<dbReference type="SUPFAM" id="SSF46626">
    <property type="entry name" value="Cytochrome c"/>
    <property type="match status" value="1"/>
</dbReference>
<dbReference type="OrthoDB" id="226265at2"/>
<reference evidence="7 8" key="1">
    <citation type="submission" date="2019-08" db="EMBL/GenBank/DDBJ databases">
        <title>Deep-cultivation of Planctomycetes and their phenomic and genomic characterization uncovers novel biology.</title>
        <authorList>
            <person name="Wiegand S."/>
            <person name="Jogler M."/>
            <person name="Boedeker C."/>
            <person name="Pinto D."/>
            <person name="Vollmers J."/>
            <person name="Rivas-Marin E."/>
            <person name="Kohn T."/>
            <person name="Peeters S.H."/>
            <person name="Heuer A."/>
            <person name="Rast P."/>
            <person name="Oberbeckmann S."/>
            <person name="Bunk B."/>
            <person name="Jeske O."/>
            <person name="Meyerdierks A."/>
            <person name="Storesund J.E."/>
            <person name="Kallscheuer N."/>
            <person name="Luecker S."/>
            <person name="Lage O.M."/>
            <person name="Pohl T."/>
            <person name="Merkel B.J."/>
            <person name="Hornburger P."/>
            <person name="Mueller R.-W."/>
            <person name="Bruemmer F."/>
            <person name="Labrenz M."/>
            <person name="Spormann A.M."/>
            <person name="Op den Camp H."/>
            <person name="Overmann J."/>
            <person name="Amann R."/>
            <person name="Jetten M.S.M."/>
            <person name="Mascher T."/>
            <person name="Medema M.H."/>
            <person name="Devos D.P."/>
            <person name="Kaster A.-K."/>
            <person name="Ovreas L."/>
            <person name="Rohde M."/>
            <person name="Galperin M.Y."/>
            <person name="Jogler C."/>
        </authorList>
    </citation>
    <scope>NUCLEOTIDE SEQUENCE [LARGE SCALE GENOMIC DNA]</scope>
    <source>
        <strain evidence="7 8">FC18</strain>
    </source>
</reference>
<dbReference type="STRING" id="980251.GCA_001642875_02610"/>
<keyword evidence="2" id="KW-0677">Repeat</keyword>
<feature type="region of interest" description="Disordered" evidence="5">
    <location>
        <begin position="156"/>
        <end position="184"/>
    </location>
</feature>
<dbReference type="SMART" id="SM00320">
    <property type="entry name" value="WD40"/>
    <property type="match status" value="6"/>
</dbReference>
<dbReference type="PANTHER" id="PTHR19848:SF8">
    <property type="entry name" value="F-BOX AND WD REPEAT DOMAIN CONTAINING 7"/>
    <property type="match status" value="1"/>
</dbReference>
<dbReference type="InterPro" id="IPR019775">
    <property type="entry name" value="WD40_repeat_CS"/>
</dbReference>
<feature type="compositionally biased region" description="Polar residues" evidence="5">
    <location>
        <begin position="1"/>
        <end position="15"/>
    </location>
</feature>
<dbReference type="KEGG" id="mff:MFFC18_15110"/>
<dbReference type="PROSITE" id="PS50294">
    <property type="entry name" value="WD_REPEATS_REGION"/>
    <property type="match status" value="2"/>
</dbReference>
<accession>A0A5B9PFI8</accession>
<feature type="domain" description="Cytochrome C Planctomycete-type" evidence="6">
    <location>
        <begin position="76"/>
        <end position="131"/>
    </location>
</feature>
<keyword evidence="4" id="KW-0175">Coiled coil</keyword>
<dbReference type="Pfam" id="PF07635">
    <property type="entry name" value="PSCyt1"/>
    <property type="match status" value="1"/>
</dbReference>
<dbReference type="AlphaFoldDB" id="A0A5B9PFI8"/>
<dbReference type="SUPFAM" id="SSF50978">
    <property type="entry name" value="WD40 repeat-like"/>
    <property type="match status" value="1"/>
</dbReference>
<keyword evidence="1 3" id="KW-0853">WD repeat</keyword>